<evidence type="ECO:0000256" key="1">
    <source>
        <dbReference type="SAM" id="Phobius"/>
    </source>
</evidence>
<keyword evidence="3" id="KW-1185">Reference proteome</keyword>
<feature type="transmembrane region" description="Helical" evidence="1">
    <location>
        <begin position="89"/>
        <end position="106"/>
    </location>
</feature>
<gene>
    <name evidence="2" type="ORF">GCM10022223_51220</name>
</gene>
<protein>
    <submittedName>
        <fullName evidence="2">Uncharacterized protein</fullName>
    </submittedName>
</protein>
<feature type="transmembrane region" description="Helical" evidence="1">
    <location>
        <begin position="112"/>
        <end position="131"/>
    </location>
</feature>
<evidence type="ECO:0000313" key="2">
    <source>
        <dbReference type="EMBL" id="GAA3627677.1"/>
    </source>
</evidence>
<sequence>MDEIGILDGCGLVLVAGCLVAMVIAVVRIYRDLMDQAEKRRAAGISPDRPKGVAQKNIMVDVLEHPDNVDLTEQHLVELRLNAMALRSTRALVVVQAAMVVAWWGNFLVNRWLWAGIFAAFMTLLFLPVWIQVERNARIGAAFLRRFPA</sequence>
<dbReference type="EMBL" id="BAAAZO010000010">
    <property type="protein sequence ID" value="GAA3627677.1"/>
    <property type="molecule type" value="Genomic_DNA"/>
</dbReference>
<accession>A0ABP7A9T2</accession>
<keyword evidence="1" id="KW-1133">Transmembrane helix</keyword>
<proteinExistence type="predicted"/>
<dbReference type="Proteomes" id="UP001501074">
    <property type="component" value="Unassembled WGS sequence"/>
</dbReference>
<feature type="transmembrane region" description="Helical" evidence="1">
    <location>
        <begin position="6"/>
        <end position="30"/>
    </location>
</feature>
<evidence type="ECO:0000313" key="3">
    <source>
        <dbReference type="Proteomes" id="UP001501074"/>
    </source>
</evidence>
<name>A0ABP7A9T2_9ACTN</name>
<comment type="caution">
    <text evidence="2">The sequence shown here is derived from an EMBL/GenBank/DDBJ whole genome shotgun (WGS) entry which is preliminary data.</text>
</comment>
<dbReference type="RefSeq" id="WP_231488922.1">
    <property type="nucleotide sequence ID" value="NZ_BAAAZO010000010.1"/>
</dbReference>
<keyword evidence="1" id="KW-0472">Membrane</keyword>
<keyword evidence="1" id="KW-0812">Transmembrane</keyword>
<organism evidence="2 3">
    <name type="scientific">Kineosporia mesophila</name>
    <dbReference type="NCBI Taxonomy" id="566012"/>
    <lineage>
        <taxon>Bacteria</taxon>
        <taxon>Bacillati</taxon>
        <taxon>Actinomycetota</taxon>
        <taxon>Actinomycetes</taxon>
        <taxon>Kineosporiales</taxon>
        <taxon>Kineosporiaceae</taxon>
        <taxon>Kineosporia</taxon>
    </lineage>
</organism>
<reference evidence="3" key="1">
    <citation type="journal article" date="2019" name="Int. J. Syst. Evol. Microbiol.">
        <title>The Global Catalogue of Microorganisms (GCM) 10K type strain sequencing project: providing services to taxonomists for standard genome sequencing and annotation.</title>
        <authorList>
            <consortium name="The Broad Institute Genomics Platform"/>
            <consortium name="The Broad Institute Genome Sequencing Center for Infectious Disease"/>
            <person name="Wu L."/>
            <person name="Ma J."/>
        </authorList>
    </citation>
    <scope>NUCLEOTIDE SEQUENCE [LARGE SCALE GENOMIC DNA]</scope>
    <source>
        <strain evidence="3">JCM 16902</strain>
    </source>
</reference>